<comment type="caution">
    <text evidence="2">The sequence shown here is derived from an EMBL/GenBank/DDBJ whole genome shotgun (WGS) entry which is preliminary data.</text>
</comment>
<dbReference type="EMBL" id="JANUGX010000034">
    <property type="protein sequence ID" value="MCS0592010.1"/>
    <property type="molecule type" value="Genomic_DNA"/>
</dbReference>
<evidence type="ECO:0000259" key="1">
    <source>
        <dbReference type="SMART" id="SM00901"/>
    </source>
</evidence>
<reference evidence="2 3" key="1">
    <citation type="submission" date="2022-08" db="EMBL/GenBank/DDBJ databases">
        <title>Reclassification of Massilia species as members of the genera Telluria, Duganella, Pseudoduganella, Mokoshia gen. nov. and Zemynaea gen. nov. using orthogonal and non-orthogonal genome-based approaches.</title>
        <authorList>
            <person name="Bowman J.P."/>
        </authorList>
    </citation>
    <scope>NUCLEOTIDE SEQUENCE [LARGE SCALE GENOMIC DNA]</scope>
    <source>
        <strain evidence="2 3">LMG 28164</strain>
    </source>
</reference>
<accession>A0ABT2ACR5</accession>
<dbReference type="Pfam" id="PF08867">
    <property type="entry name" value="FRG"/>
    <property type="match status" value="1"/>
</dbReference>
<keyword evidence="3" id="KW-1185">Reference proteome</keyword>
<sequence length="339" mass="38911">MIEMKARSVHEFLELISPLSGRFHDNFFAEYAFRGQAKSTWPLVPKAFRPDVKTPWQEQLYTGTMKTFREQRELELGMLRDFVLEMNRNGHRILDDNLFYKLSDDYEMLHESNRIGRFEAPWPSREYLSLLSLAQHYGLPTRLMDWSRSAYVAAYFAASDCMRLLDNGGKARSLAVYALNMKSRLLKPPSRVESLGPLLGRARSEPRTTYHVVEVPTQPNQNLFTQRGLFVCCTEYGQIKNEPFSPVTLDAYLQARQAERRNASGSAKDVNRGLSRTDGVTLYKFTLPSGQAWALLQALDRLQVNASSIYPGIRGCVDTMFERCRIKDAELAKRYPELA</sequence>
<feature type="domain" description="FRG" evidence="1">
    <location>
        <begin position="27"/>
        <end position="173"/>
    </location>
</feature>
<name>A0ABT2ACR5_9BURK</name>
<gene>
    <name evidence="2" type="ORF">NX782_22725</name>
</gene>
<proteinExistence type="predicted"/>
<dbReference type="InterPro" id="IPR014966">
    <property type="entry name" value="FRG-dom"/>
</dbReference>
<evidence type="ECO:0000313" key="2">
    <source>
        <dbReference type="EMBL" id="MCS0592010.1"/>
    </source>
</evidence>
<protein>
    <submittedName>
        <fullName evidence="2">FRG domain-containing protein</fullName>
    </submittedName>
</protein>
<evidence type="ECO:0000313" key="3">
    <source>
        <dbReference type="Proteomes" id="UP001205560"/>
    </source>
</evidence>
<dbReference type="RefSeq" id="WP_258847767.1">
    <property type="nucleotide sequence ID" value="NZ_JANUGX010000034.1"/>
</dbReference>
<organism evidence="2 3">
    <name type="scientific">Massilia norwichensis</name>
    <dbReference type="NCBI Taxonomy" id="1442366"/>
    <lineage>
        <taxon>Bacteria</taxon>
        <taxon>Pseudomonadati</taxon>
        <taxon>Pseudomonadota</taxon>
        <taxon>Betaproteobacteria</taxon>
        <taxon>Burkholderiales</taxon>
        <taxon>Oxalobacteraceae</taxon>
        <taxon>Telluria group</taxon>
        <taxon>Massilia</taxon>
    </lineage>
</organism>
<dbReference type="SMART" id="SM00901">
    <property type="entry name" value="FRG"/>
    <property type="match status" value="1"/>
</dbReference>
<dbReference type="Proteomes" id="UP001205560">
    <property type="component" value="Unassembled WGS sequence"/>
</dbReference>